<evidence type="ECO:0000313" key="2">
    <source>
        <dbReference type="EMBL" id="CAA9566356.1"/>
    </source>
</evidence>
<dbReference type="AlphaFoldDB" id="A0A6J4V253"/>
<feature type="compositionally biased region" description="Basic residues" evidence="1">
    <location>
        <begin position="166"/>
        <end position="196"/>
    </location>
</feature>
<protein>
    <submittedName>
        <fullName evidence="2">Transcriptional regulator, LacI family</fullName>
    </submittedName>
</protein>
<feature type="non-terminal residue" evidence="2">
    <location>
        <position position="1"/>
    </location>
</feature>
<feature type="compositionally biased region" description="Basic and acidic residues" evidence="1">
    <location>
        <begin position="252"/>
        <end position="266"/>
    </location>
</feature>
<sequence length="357" mass="39494">GASTRHDRRHCPREPGVADDRLPGAAGQTGNQQRDPAACPGRRPVARLPAPRAGTGRRCDRAPQLRADRPDAAALRRGRHPEHQPVLLMGAGRDRIGRPLPGDEPPLRHARHRRGQPAHRPTLASPPAVAGRRTAGRIVPARDRPGDLRRPVWAHRARRCGERRPRAGRRRHRQRRRGDGRCPASRRTRPPPHRLPRPTGGRQSQLRPASPRLPRRPRHRGPGADGGPDPGGRHGRGRDRPARPLPGRHGRLRDQRPVRERSDRGAGTHRPPGPGRRLGDGLRQYRGLGRCPGHPHDDGGRQGVPRSARGRVAPLPADLAGRIGDRHLPAAPVDAAHFGRHPERPRGRRRLRRGRAL</sequence>
<evidence type="ECO:0000256" key="1">
    <source>
        <dbReference type="SAM" id="MobiDB-lite"/>
    </source>
</evidence>
<feature type="compositionally biased region" description="Basic residues" evidence="1">
    <location>
        <begin position="1"/>
        <end position="11"/>
    </location>
</feature>
<organism evidence="2">
    <name type="scientific">uncultured Thermomicrobiales bacterium</name>
    <dbReference type="NCBI Taxonomy" id="1645740"/>
    <lineage>
        <taxon>Bacteria</taxon>
        <taxon>Pseudomonadati</taxon>
        <taxon>Thermomicrobiota</taxon>
        <taxon>Thermomicrobia</taxon>
        <taxon>Thermomicrobiales</taxon>
        <taxon>environmental samples</taxon>
    </lineage>
</organism>
<feature type="compositionally biased region" description="Basic residues" evidence="1">
    <location>
        <begin position="108"/>
        <end position="117"/>
    </location>
</feature>
<feature type="compositionally biased region" description="Low complexity" evidence="1">
    <location>
        <begin position="197"/>
        <end position="212"/>
    </location>
</feature>
<feature type="compositionally biased region" description="Basic and acidic residues" evidence="1">
    <location>
        <begin position="140"/>
        <end position="150"/>
    </location>
</feature>
<proteinExistence type="predicted"/>
<feature type="non-terminal residue" evidence="2">
    <location>
        <position position="357"/>
    </location>
</feature>
<feature type="region of interest" description="Disordered" evidence="1">
    <location>
        <begin position="1"/>
        <end position="357"/>
    </location>
</feature>
<gene>
    <name evidence="2" type="ORF">AVDCRST_MAG33-2099</name>
</gene>
<feature type="compositionally biased region" description="Basic and acidic residues" evidence="1">
    <location>
        <begin position="57"/>
        <end position="71"/>
    </location>
</feature>
<feature type="compositionally biased region" description="Basic and acidic residues" evidence="1">
    <location>
        <begin position="12"/>
        <end position="22"/>
    </location>
</feature>
<reference evidence="2" key="1">
    <citation type="submission" date="2020-02" db="EMBL/GenBank/DDBJ databases">
        <authorList>
            <person name="Meier V. D."/>
        </authorList>
    </citation>
    <scope>NUCLEOTIDE SEQUENCE</scope>
    <source>
        <strain evidence="2">AVDCRST_MAG33</strain>
    </source>
</reference>
<accession>A0A6J4V253</accession>
<feature type="compositionally biased region" description="Basic residues" evidence="1">
    <location>
        <begin position="346"/>
        <end position="357"/>
    </location>
</feature>
<name>A0A6J4V253_9BACT</name>
<dbReference type="EMBL" id="CADCWK010000232">
    <property type="protein sequence ID" value="CAA9566356.1"/>
    <property type="molecule type" value="Genomic_DNA"/>
</dbReference>
<feature type="compositionally biased region" description="Low complexity" evidence="1">
    <location>
        <begin position="40"/>
        <end position="53"/>
    </location>
</feature>